<proteinExistence type="predicted"/>
<feature type="compositionally biased region" description="Basic and acidic residues" evidence="1">
    <location>
        <begin position="141"/>
        <end position="161"/>
    </location>
</feature>
<feature type="compositionally biased region" description="Pro residues" evidence="1">
    <location>
        <begin position="63"/>
        <end position="82"/>
    </location>
</feature>
<dbReference type="EMBL" id="GL379828">
    <property type="protein sequence ID" value="EGT50369.1"/>
    <property type="molecule type" value="Genomic_DNA"/>
</dbReference>
<dbReference type="Proteomes" id="UP000008068">
    <property type="component" value="Unassembled WGS sequence"/>
</dbReference>
<organism evidence="3">
    <name type="scientific">Caenorhabditis brenneri</name>
    <name type="common">Nematode worm</name>
    <dbReference type="NCBI Taxonomy" id="135651"/>
    <lineage>
        <taxon>Eukaryota</taxon>
        <taxon>Metazoa</taxon>
        <taxon>Ecdysozoa</taxon>
        <taxon>Nematoda</taxon>
        <taxon>Chromadorea</taxon>
        <taxon>Rhabditida</taxon>
        <taxon>Rhabditina</taxon>
        <taxon>Rhabditomorpha</taxon>
        <taxon>Rhabditoidea</taxon>
        <taxon>Rhabditidae</taxon>
        <taxon>Peloderinae</taxon>
        <taxon>Caenorhabditis</taxon>
    </lineage>
</organism>
<feature type="compositionally biased region" description="Low complexity" evidence="1">
    <location>
        <begin position="330"/>
        <end position="345"/>
    </location>
</feature>
<evidence type="ECO:0000313" key="2">
    <source>
        <dbReference type="EMBL" id="EGT50369.1"/>
    </source>
</evidence>
<dbReference type="AlphaFoldDB" id="G0N1Y9"/>
<feature type="compositionally biased region" description="Basic and acidic residues" evidence="1">
    <location>
        <begin position="311"/>
        <end position="323"/>
    </location>
</feature>
<protein>
    <submittedName>
        <fullName evidence="2">Uncharacterized protein</fullName>
    </submittedName>
</protein>
<keyword evidence="3" id="KW-1185">Reference proteome</keyword>
<reference evidence="3" key="1">
    <citation type="submission" date="2011-07" db="EMBL/GenBank/DDBJ databases">
        <authorList>
            <consortium name="Caenorhabditis brenneri Sequencing and Analysis Consortium"/>
            <person name="Wilson R.K."/>
        </authorList>
    </citation>
    <scope>NUCLEOTIDE SEQUENCE [LARGE SCALE GENOMIC DNA]</scope>
    <source>
        <strain evidence="3">PB2801</strain>
    </source>
</reference>
<evidence type="ECO:0000313" key="3">
    <source>
        <dbReference type="Proteomes" id="UP000008068"/>
    </source>
</evidence>
<feature type="region of interest" description="Disordered" evidence="1">
    <location>
        <begin position="215"/>
        <end position="345"/>
    </location>
</feature>
<accession>G0N1Y9</accession>
<sequence length="345" mass="37294">MDPKFKTPEEAAAYMEGNERAVVQLIGANPEGVLQSMRRFPDFAQDFLNSHMRTPSAPAPIGSAPPPPPPPPMSLPPPPPCPTVVGNGEGFENSLRMAFEKRSAKPKDIDQLLEEEKKSTKLPSANPIGANHLVELKKALEAKKEGAPPRKSIDETVRENKQASVTNQSDVGQALLRAVRMSKSEETGVAPLDDVSEKASAEKFKGGFLQAARKAESEETGVASLADVSEEEPEEAVSKFESLRMKFENGSRGGVPKPVQQGLKRRPSRKMVRKSSVRRVTQNVAKEDLEAASEGRASDAGPSGSSGPSAENHDENVPQNKEDKKKKKSSGLGFKTFFGKFGKKK</sequence>
<evidence type="ECO:0000256" key="1">
    <source>
        <dbReference type="SAM" id="MobiDB-lite"/>
    </source>
</evidence>
<feature type="region of interest" description="Disordered" evidence="1">
    <location>
        <begin position="50"/>
        <end position="89"/>
    </location>
</feature>
<dbReference type="HOGENOM" id="CLU_804691_0_0_1"/>
<name>G0N1Y9_CAEBE</name>
<feature type="region of interest" description="Disordered" evidence="1">
    <location>
        <begin position="141"/>
        <end position="169"/>
    </location>
</feature>
<feature type="compositionally biased region" description="Basic residues" evidence="1">
    <location>
        <begin position="263"/>
        <end position="277"/>
    </location>
</feature>
<feature type="compositionally biased region" description="Low complexity" evidence="1">
    <location>
        <begin position="298"/>
        <end position="310"/>
    </location>
</feature>
<feature type="compositionally biased region" description="Basic and acidic residues" evidence="1">
    <location>
        <begin position="236"/>
        <end position="249"/>
    </location>
</feature>
<dbReference type="InParanoid" id="G0N1Y9"/>
<gene>
    <name evidence="2" type="ORF">CAEBREN_16200</name>
</gene>